<evidence type="ECO:0000313" key="2">
    <source>
        <dbReference type="EMBL" id="AJD91876.1"/>
    </source>
</evidence>
<proteinExistence type="predicted"/>
<accession>A0A0B5AP36</accession>
<name>A0A0B5AP36_9BACL</name>
<dbReference type="InterPro" id="IPR036291">
    <property type="entry name" value="NAD(P)-bd_dom_sf"/>
</dbReference>
<dbReference type="EMBL" id="CP009416">
    <property type="protein sequence ID" value="AJD91876.1"/>
    <property type="molecule type" value="Genomic_DNA"/>
</dbReference>
<keyword evidence="3" id="KW-1185">Reference proteome</keyword>
<feature type="domain" description="RCK N-terminal" evidence="1">
    <location>
        <begin position="15"/>
        <end position="73"/>
    </location>
</feature>
<sequence>MIDDTLVTHPLYEKKQIDFIKGVAYQSAVLHRACVETAKELIITADQHLDEETADTHTVLTILTAKQMNPSIYCVAELISTQLKEQAISAGADAIILTKQVIGEALLSKHRTN</sequence>
<dbReference type="STRING" id="1508404.JMA_25590"/>
<organism evidence="2 3">
    <name type="scientific">Jeotgalibacillus malaysiensis</name>
    <dbReference type="NCBI Taxonomy" id="1508404"/>
    <lineage>
        <taxon>Bacteria</taxon>
        <taxon>Bacillati</taxon>
        <taxon>Bacillota</taxon>
        <taxon>Bacilli</taxon>
        <taxon>Bacillales</taxon>
        <taxon>Caryophanaceae</taxon>
        <taxon>Jeotgalibacillus</taxon>
    </lineage>
</organism>
<dbReference type="KEGG" id="jeo:JMA_25590"/>
<evidence type="ECO:0000313" key="3">
    <source>
        <dbReference type="Proteomes" id="UP000031449"/>
    </source>
</evidence>
<dbReference type="GO" id="GO:0006813">
    <property type="term" value="P:potassium ion transport"/>
    <property type="evidence" value="ECO:0007669"/>
    <property type="project" value="InterPro"/>
</dbReference>
<dbReference type="InterPro" id="IPR003148">
    <property type="entry name" value="RCK_N"/>
</dbReference>
<reference evidence="2 3" key="1">
    <citation type="submission" date="2014-08" db="EMBL/GenBank/DDBJ databases">
        <title>Complete genome of a marine bacteria Jeotgalibacillus malaysiensis.</title>
        <authorList>
            <person name="Yaakop A.S."/>
            <person name="Chan K.-G."/>
            <person name="Goh K.M."/>
        </authorList>
    </citation>
    <scope>NUCLEOTIDE SEQUENCE [LARGE SCALE GENOMIC DNA]</scope>
    <source>
        <strain evidence="2 3">D5</strain>
    </source>
</reference>
<dbReference type="OrthoDB" id="9785285at2"/>
<dbReference type="BioCyc" id="JESP1508404:G14D9-11839-MONOMER"/>
<gene>
    <name evidence="2" type="ORF">JMA_25590</name>
</gene>
<dbReference type="HOGENOM" id="CLU_2130102_0_0_9"/>
<protein>
    <recommendedName>
        <fullName evidence="1">RCK N-terminal domain-containing protein</fullName>
    </recommendedName>
</protein>
<evidence type="ECO:0000259" key="1">
    <source>
        <dbReference type="Pfam" id="PF22614"/>
    </source>
</evidence>
<dbReference type="SUPFAM" id="SSF51735">
    <property type="entry name" value="NAD(P)-binding Rossmann-fold domains"/>
    <property type="match status" value="1"/>
</dbReference>
<dbReference type="Pfam" id="PF22614">
    <property type="entry name" value="Slo-like_RCK"/>
    <property type="match status" value="1"/>
</dbReference>
<dbReference type="Proteomes" id="UP000031449">
    <property type="component" value="Chromosome"/>
</dbReference>
<dbReference type="Gene3D" id="3.40.50.720">
    <property type="entry name" value="NAD(P)-binding Rossmann-like Domain"/>
    <property type="match status" value="1"/>
</dbReference>
<dbReference type="AlphaFoldDB" id="A0A0B5AP36"/>